<dbReference type="EMBL" id="MU157886">
    <property type="protein sequence ID" value="KAF9525284.1"/>
    <property type="molecule type" value="Genomic_DNA"/>
</dbReference>
<dbReference type="InterPro" id="IPR005269">
    <property type="entry name" value="LOG"/>
</dbReference>
<evidence type="ECO:0008006" key="3">
    <source>
        <dbReference type="Google" id="ProtNLM"/>
    </source>
</evidence>
<dbReference type="GO" id="GO:0009691">
    <property type="term" value="P:cytokinin biosynthetic process"/>
    <property type="evidence" value="ECO:0007669"/>
    <property type="project" value="InterPro"/>
</dbReference>
<reference evidence="1" key="1">
    <citation type="submission" date="2020-11" db="EMBL/GenBank/DDBJ databases">
        <authorList>
            <consortium name="DOE Joint Genome Institute"/>
            <person name="Ahrendt S."/>
            <person name="Riley R."/>
            <person name="Andreopoulos W."/>
            <person name="Labutti K."/>
            <person name="Pangilinan J."/>
            <person name="Ruiz-Duenas F.J."/>
            <person name="Barrasa J.M."/>
            <person name="Sanchez-Garcia M."/>
            <person name="Camarero S."/>
            <person name="Miyauchi S."/>
            <person name="Serrano A."/>
            <person name="Linde D."/>
            <person name="Babiker R."/>
            <person name="Drula E."/>
            <person name="Ayuso-Fernandez I."/>
            <person name="Pacheco R."/>
            <person name="Padilla G."/>
            <person name="Ferreira P."/>
            <person name="Barriuso J."/>
            <person name="Kellner H."/>
            <person name="Castanera R."/>
            <person name="Alfaro M."/>
            <person name="Ramirez L."/>
            <person name="Pisabarro A.G."/>
            <person name="Kuo A."/>
            <person name="Tritt A."/>
            <person name="Lipzen A."/>
            <person name="He G."/>
            <person name="Yan M."/>
            <person name="Ng V."/>
            <person name="Cullen D."/>
            <person name="Martin F."/>
            <person name="Rosso M.-N."/>
            <person name="Henrissat B."/>
            <person name="Hibbett D."/>
            <person name="Martinez A.T."/>
            <person name="Grigoriev I.V."/>
        </authorList>
    </citation>
    <scope>NUCLEOTIDE SEQUENCE</scope>
    <source>
        <strain evidence="1">CBS 506.95</strain>
    </source>
</reference>
<dbReference type="PANTHER" id="PTHR31223:SF70">
    <property type="entry name" value="LOG FAMILY PROTEIN YJL055W"/>
    <property type="match status" value="1"/>
</dbReference>
<sequence>MPLQKKNAVAVYCGSSFGTSSAFAAAAISLGHALAASERTLVYGGMAKGLMGVVSGAVLEGGGKVIGVTPSAMIKAGGEAEKVTSPVKVKISQKGREKIETISTSDNPFIVVESMHERKVEMAKRADGFIGLPGGYGTFEEILEATTWSQLGIHDKPVVLLNVLSFWEPLRMMIKSGINSGFIRPSGEQLITIVDGPEDHQEHESFDWGKAAIEAIDRWEVGGIDNLYDWSGRGSTEYKRT</sequence>
<dbReference type="SUPFAM" id="SSF102405">
    <property type="entry name" value="MCP/YpsA-like"/>
    <property type="match status" value="1"/>
</dbReference>
<dbReference type="AlphaFoldDB" id="A0A9P6EA45"/>
<dbReference type="GO" id="GO:0005829">
    <property type="term" value="C:cytosol"/>
    <property type="evidence" value="ECO:0007669"/>
    <property type="project" value="TreeGrafter"/>
</dbReference>
<evidence type="ECO:0000313" key="1">
    <source>
        <dbReference type="EMBL" id="KAF9525284.1"/>
    </source>
</evidence>
<name>A0A9P6EA45_9AGAR</name>
<protein>
    <recommendedName>
        <fullName evidence="3">Cytokinin riboside 5'-monophosphate phosphoribohydrolase</fullName>
    </recommendedName>
</protein>
<comment type="caution">
    <text evidence="1">The sequence shown here is derived from an EMBL/GenBank/DDBJ whole genome shotgun (WGS) entry which is preliminary data.</text>
</comment>
<dbReference type="NCBIfam" id="TIGR00730">
    <property type="entry name" value="Rossman fold protein, TIGR00730 family"/>
    <property type="match status" value="1"/>
</dbReference>
<dbReference type="OrthoDB" id="414463at2759"/>
<dbReference type="Proteomes" id="UP000807306">
    <property type="component" value="Unassembled WGS sequence"/>
</dbReference>
<dbReference type="InterPro" id="IPR031100">
    <property type="entry name" value="LOG_fam"/>
</dbReference>
<dbReference type="GO" id="GO:0016799">
    <property type="term" value="F:hydrolase activity, hydrolyzing N-glycosyl compounds"/>
    <property type="evidence" value="ECO:0007669"/>
    <property type="project" value="TreeGrafter"/>
</dbReference>
<dbReference type="Pfam" id="PF03641">
    <property type="entry name" value="Lysine_decarbox"/>
    <property type="match status" value="1"/>
</dbReference>
<dbReference type="PANTHER" id="PTHR31223">
    <property type="entry name" value="LOG FAMILY PROTEIN YJL055W"/>
    <property type="match status" value="1"/>
</dbReference>
<accession>A0A9P6EA45</accession>
<proteinExistence type="predicted"/>
<gene>
    <name evidence="1" type="ORF">CPB83DRAFT_897155</name>
</gene>
<dbReference type="Gene3D" id="3.40.50.450">
    <property type="match status" value="1"/>
</dbReference>
<keyword evidence="2" id="KW-1185">Reference proteome</keyword>
<organism evidence="1 2">
    <name type="scientific">Crepidotus variabilis</name>
    <dbReference type="NCBI Taxonomy" id="179855"/>
    <lineage>
        <taxon>Eukaryota</taxon>
        <taxon>Fungi</taxon>
        <taxon>Dikarya</taxon>
        <taxon>Basidiomycota</taxon>
        <taxon>Agaricomycotina</taxon>
        <taxon>Agaricomycetes</taxon>
        <taxon>Agaricomycetidae</taxon>
        <taxon>Agaricales</taxon>
        <taxon>Agaricineae</taxon>
        <taxon>Crepidotaceae</taxon>
        <taxon>Crepidotus</taxon>
    </lineage>
</organism>
<evidence type="ECO:0000313" key="2">
    <source>
        <dbReference type="Proteomes" id="UP000807306"/>
    </source>
</evidence>